<dbReference type="AlphaFoldDB" id="A0A6A5KFH0"/>
<feature type="signal peptide" evidence="3">
    <location>
        <begin position="1"/>
        <end position="24"/>
    </location>
</feature>
<evidence type="ECO:0000256" key="3">
    <source>
        <dbReference type="SAM" id="SignalP"/>
    </source>
</evidence>
<sequence length="94" mass="9753">MRYSILAFAVGAAAVPFFATTTDADLCPDGLYSNPQCCATDVLGVVGLDCEVPSTQPTDVDDFISTCSASGQQAKCCVIPVADQDLLCQDVNPS</sequence>
<protein>
    <recommendedName>
        <fullName evidence="6">Hydrophobin</fullName>
    </recommendedName>
</protein>
<organism evidence="4 5">
    <name type="scientific">Decorospora gaudefroyi</name>
    <dbReference type="NCBI Taxonomy" id="184978"/>
    <lineage>
        <taxon>Eukaryota</taxon>
        <taxon>Fungi</taxon>
        <taxon>Dikarya</taxon>
        <taxon>Ascomycota</taxon>
        <taxon>Pezizomycotina</taxon>
        <taxon>Dothideomycetes</taxon>
        <taxon>Pleosporomycetidae</taxon>
        <taxon>Pleosporales</taxon>
        <taxon>Pleosporineae</taxon>
        <taxon>Pleosporaceae</taxon>
        <taxon>Decorospora</taxon>
    </lineage>
</organism>
<reference evidence="4" key="1">
    <citation type="submission" date="2020-01" db="EMBL/GenBank/DDBJ databases">
        <authorList>
            <consortium name="DOE Joint Genome Institute"/>
            <person name="Haridas S."/>
            <person name="Albert R."/>
            <person name="Binder M."/>
            <person name="Bloem J."/>
            <person name="Labutti K."/>
            <person name="Salamov A."/>
            <person name="Andreopoulos B."/>
            <person name="Baker S.E."/>
            <person name="Barry K."/>
            <person name="Bills G."/>
            <person name="Bluhm B.H."/>
            <person name="Cannon C."/>
            <person name="Castanera R."/>
            <person name="Culley D.E."/>
            <person name="Daum C."/>
            <person name="Ezra D."/>
            <person name="Gonzalez J.B."/>
            <person name="Henrissat B."/>
            <person name="Kuo A."/>
            <person name="Liang C."/>
            <person name="Lipzen A."/>
            <person name="Lutzoni F."/>
            <person name="Magnuson J."/>
            <person name="Mondo S."/>
            <person name="Nolan M."/>
            <person name="Ohm R."/>
            <person name="Pangilinan J."/>
            <person name="Park H.-J."/>
            <person name="Ramirez L."/>
            <person name="Alfaro M."/>
            <person name="Sun H."/>
            <person name="Tritt A."/>
            <person name="Yoshinaga Y."/>
            <person name="Zwiers L.-H."/>
            <person name="Turgeon B.G."/>
            <person name="Goodwin S.B."/>
            <person name="Spatafora J.W."/>
            <person name="Crous P.W."/>
            <person name="Grigoriev I.V."/>
        </authorList>
    </citation>
    <scope>NUCLEOTIDE SEQUENCE</scope>
    <source>
        <strain evidence="4">P77</strain>
    </source>
</reference>
<feature type="chain" id="PRO_5025514149" description="Hydrophobin" evidence="3">
    <location>
        <begin position="25"/>
        <end position="94"/>
    </location>
</feature>
<dbReference type="OrthoDB" id="4500971at2759"/>
<dbReference type="SUPFAM" id="SSF101751">
    <property type="entry name" value="Hydrophobin II, HfbII"/>
    <property type="match status" value="1"/>
</dbReference>
<dbReference type="Pfam" id="PF06766">
    <property type="entry name" value="Hydrophobin_2"/>
    <property type="match status" value="1"/>
</dbReference>
<dbReference type="PANTHER" id="PTHR42341:SF1">
    <property type="entry name" value="HYDROPHOBIN"/>
    <property type="match status" value="1"/>
</dbReference>
<evidence type="ECO:0000256" key="1">
    <source>
        <dbReference type="ARBA" id="ARBA00009576"/>
    </source>
</evidence>
<dbReference type="GO" id="GO:0005576">
    <property type="term" value="C:extracellular region"/>
    <property type="evidence" value="ECO:0007669"/>
    <property type="project" value="InterPro"/>
</dbReference>
<evidence type="ECO:0000256" key="2">
    <source>
        <dbReference type="ARBA" id="ARBA00023157"/>
    </source>
</evidence>
<evidence type="ECO:0000313" key="5">
    <source>
        <dbReference type="Proteomes" id="UP000800040"/>
    </source>
</evidence>
<dbReference type="Proteomes" id="UP000800040">
    <property type="component" value="Unassembled WGS sequence"/>
</dbReference>
<keyword evidence="5" id="KW-1185">Reference proteome</keyword>
<accession>A0A6A5KFH0</accession>
<dbReference type="EMBL" id="ML975302">
    <property type="protein sequence ID" value="KAF1834406.1"/>
    <property type="molecule type" value="Genomic_DNA"/>
</dbReference>
<keyword evidence="3" id="KW-0732">Signal</keyword>
<name>A0A6A5KFH0_9PLEO</name>
<dbReference type="CDD" id="cd23508">
    <property type="entry name" value="hydrophobin_II"/>
    <property type="match status" value="1"/>
</dbReference>
<keyword evidence="2" id="KW-1015">Disulfide bond</keyword>
<dbReference type="PANTHER" id="PTHR42341">
    <property type="entry name" value="HYDROPHOBIN"/>
    <property type="match status" value="1"/>
</dbReference>
<comment type="similarity">
    <text evidence="1">Belongs to the cerato-ulmin hydrophobin family.</text>
</comment>
<dbReference type="Gene3D" id="3.20.120.10">
    <property type="entry name" value="Hydrophobin"/>
    <property type="match status" value="1"/>
</dbReference>
<proteinExistence type="inferred from homology"/>
<feature type="non-terminal residue" evidence="4">
    <location>
        <position position="94"/>
    </location>
</feature>
<dbReference type="InterPro" id="IPR010636">
    <property type="entry name" value="Class_II_hydrophobin"/>
</dbReference>
<dbReference type="InterPro" id="IPR036686">
    <property type="entry name" value="Class_II_Hydrophobin_sf"/>
</dbReference>
<evidence type="ECO:0008006" key="6">
    <source>
        <dbReference type="Google" id="ProtNLM"/>
    </source>
</evidence>
<evidence type="ECO:0000313" key="4">
    <source>
        <dbReference type="EMBL" id="KAF1834406.1"/>
    </source>
</evidence>
<gene>
    <name evidence="4" type="ORF">BDW02DRAFT_471361</name>
</gene>